<proteinExistence type="predicted"/>
<feature type="domain" description="Helix-turn-helix" evidence="1">
    <location>
        <begin position="9"/>
        <end position="55"/>
    </location>
</feature>
<dbReference type="SUPFAM" id="SSF46955">
    <property type="entry name" value="Putative DNA-binding domain"/>
    <property type="match status" value="1"/>
</dbReference>
<reference evidence="2 3" key="1">
    <citation type="submission" date="2023-08" db="EMBL/GenBank/DDBJ databases">
        <title>Complete genome sequences of 12 bacterial strains from the honey bee gut, resolved with long-read nanopore sequencing.</title>
        <authorList>
            <person name="Kwong W.K."/>
            <person name="Acheampong S."/>
            <person name="Polat M.F."/>
        </authorList>
    </citation>
    <scope>NUCLEOTIDE SEQUENCE [LARGE SCALE GENOMIC DNA]</scope>
    <source>
        <strain evidence="3">wkB9</strain>
    </source>
</reference>
<dbReference type="GeneID" id="32536892"/>
<dbReference type="InterPro" id="IPR041657">
    <property type="entry name" value="HTH_17"/>
</dbReference>
<sequence length="106" mass="12342">MEPTGLKTYTADEVAKICQCYPLTIRKYIKDGYLRAVKFGRAYVIKESDLDDFMHQIENMQLQASLQRESEKKCHYINEKTEFGITALHYRAVNEFAEVLGLKTEN</sequence>
<name>A0ABD7Z2I4_9NEIS</name>
<dbReference type="AlphaFoldDB" id="A0ABD7Z2I4"/>
<evidence type="ECO:0000313" key="3">
    <source>
        <dbReference type="Proteomes" id="UP001229773"/>
    </source>
</evidence>
<dbReference type="NCBIfam" id="TIGR01764">
    <property type="entry name" value="excise"/>
    <property type="match status" value="1"/>
</dbReference>
<dbReference type="EMBL" id="CP132375">
    <property type="protein sequence ID" value="WLS98799.1"/>
    <property type="molecule type" value="Genomic_DNA"/>
</dbReference>
<dbReference type="Proteomes" id="UP001229773">
    <property type="component" value="Chromosome"/>
</dbReference>
<organism evidence="2 3">
    <name type="scientific">Snodgrassella alvi</name>
    <dbReference type="NCBI Taxonomy" id="1196083"/>
    <lineage>
        <taxon>Bacteria</taxon>
        <taxon>Pseudomonadati</taxon>
        <taxon>Pseudomonadota</taxon>
        <taxon>Betaproteobacteria</taxon>
        <taxon>Neisseriales</taxon>
        <taxon>Neisseriaceae</taxon>
        <taxon>Snodgrassella</taxon>
    </lineage>
</organism>
<dbReference type="RefSeq" id="WP_038648574.1">
    <property type="nucleotide sequence ID" value="NZ_CP132375.1"/>
</dbReference>
<dbReference type="InterPro" id="IPR009061">
    <property type="entry name" value="DNA-bd_dom_put_sf"/>
</dbReference>
<protein>
    <submittedName>
        <fullName evidence="2">Helix-turn-helix domain-containing protein</fullName>
    </submittedName>
</protein>
<evidence type="ECO:0000259" key="1">
    <source>
        <dbReference type="Pfam" id="PF12728"/>
    </source>
</evidence>
<accession>A0ABD7Z2I4</accession>
<gene>
    <name evidence="2" type="ORF">RAM05_01950</name>
</gene>
<evidence type="ECO:0000313" key="2">
    <source>
        <dbReference type="EMBL" id="WLS98799.1"/>
    </source>
</evidence>
<dbReference type="Pfam" id="PF12728">
    <property type="entry name" value="HTH_17"/>
    <property type="match status" value="1"/>
</dbReference>
<dbReference type="InterPro" id="IPR010093">
    <property type="entry name" value="SinI_DNA-bd"/>
</dbReference>